<keyword evidence="1" id="KW-0805">Transcription regulation</keyword>
<dbReference type="SUPFAM" id="SSF46689">
    <property type="entry name" value="Homeodomain-like"/>
    <property type="match status" value="1"/>
</dbReference>
<sequence length="318" mass="35253">MAGGRHELIQRQFSDGSEQEAALDGWTQRYAQMGPGAYHGEVRRLSLGGVKVTRETINVAVEQRTSPPVGRSVFLQSLRQTAAWRMNAEAITPESSCFLAGGEEFHAAMPAGCDVVFVEYDDPHQQAEGAGVWPVSPVSTGLETYAIASWLLSLLMAFPEAGAGMSEMASFLPAMITDRLSYLRGLKRGPRQHASPSQTDWAVFRLVRDHFDGAGRDPLSVAEVCRQIDLPEQVVRQAFINTVGRGPGSWMRDQRLNGARRDLLNRDNRASVSEIAVRWGFWHLGRFSHYYADLFGELPSQTGMRAGSDRPRRPDIHI</sequence>
<dbReference type="GO" id="GO:0003700">
    <property type="term" value="F:DNA-binding transcription factor activity"/>
    <property type="evidence" value="ECO:0007669"/>
    <property type="project" value="InterPro"/>
</dbReference>
<dbReference type="Gene3D" id="1.10.10.60">
    <property type="entry name" value="Homeodomain-like"/>
    <property type="match status" value="1"/>
</dbReference>
<accession>A0A1I4UWD8</accession>
<dbReference type="PANTHER" id="PTHR46796:SF12">
    <property type="entry name" value="HTH-TYPE DNA-BINDING TRANSCRIPTIONAL ACTIVATOR EUTR"/>
    <property type="match status" value="1"/>
</dbReference>
<comment type="caution">
    <text evidence="5">The sequence shown here is derived from an EMBL/GenBank/DDBJ whole genome shotgun (WGS) entry which is preliminary data.</text>
</comment>
<proteinExistence type="predicted"/>
<dbReference type="InterPro" id="IPR018062">
    <property type="entry name" value="HTH_AraC-typ_CS"/>
</dbReference>
<name>A0A1I4UWD8_9HYPH</name>
<dbReference type="OrthoDB" id="7285481at2"/>
<keyword evidence="2" id="KW-0238">DNA-binding</keyword>
<dbReference type="Proteomes" id="UP000233491">
    <property type="component" value="Unassembled WGS sequence"/>
</dbReference>
<dbReference type="PROSITE" id="PS01124">
    <property type="entry name" value="HTH_ARAC_FAMILY_2"/>
    <property type="match status" value="1"/>
</dbReference>
<evidence type="ECO:0000256" key="1">
    <source>
        <dbReference type="ARBA" id="ARBA00023015"/>
    </source>
</evidence>
<dbReference type="PROSITE" id="PS00041">
    <property type="entry name" value="HTH_ARAC_FAMILY_1"/>
    <property type="match status" value="1"/>
</dbReference>
<dbReference type="RefSeq" id="WP_101288556.1">
    <property type="nucleotide sequence ID" value="NZ_FOUQ01000009.1"/>
</dbReference>
<dbReference type="Pfam" id="PF12833">
    <property type="entry name" value="HTH_18"/>
    <property type="match status" value="1"/>
</dbReference>
<keyword evidence="3" id="KW-0804">Transcription</keyword>
<feature type="domain" description="HTH araC/xylS-type" evidence="4">
    <location>
        <begin position="201"/>
        <end position="305"/>
    </location>
</feature>
<evidence type="ECO:0000313" key="5">
    <source>
        <dbReference type="EMBL" id="PKR89755.1"/>
    </source>
</evidence>
<organism evidence="5 6">
    <name type="scientific">Pleomorphomonas diazotrophica</name>
    <dbReference type="NCBI Taxonomy" id="1166257"/>
    <lineage>
        <taxon>Bacteria</taxon>
        <taxon>Pseudomonadati</taxon>
        <taxon>Pseudomonadota</taxon>
        <taxon>Alphaproteobacteria</taxon>
        <taxon>Hyphomicrobiales</taxon>
        <taxon>Pleomorphomonadaceae</taxon>
        <taxon>Pleomorphomonas</taxon>
    </lineage>
</organism>
<dbReference type="GO" id="GO:0043565">
    <property type="term" value="F:sequence-specific DNA binding"/>
    <property type="evidence" value="ECO:0007669"/>
    <property type="project" value="InterPro"/>
</dbReference>
<evidence type="ECO:0000256" key="2">
    <source>
        <dbReference type="ARBA" id="ARBA00023125"/>
    </source>
</evidence>
<reference evidence="5 6" key="1">
    <citation type="submission" date="2017-12" db="EMBL/GenBank/DDBJ databases">
        <title>Anaerobic carbon monoxide metabolism by Pleomorphomonas carboxyditropha sp. nov., a new mesophilic hydrogenogenic carboxidotroph.</title>
        <authorList>
            <person name="Esquivel-Elizondo S."/>
            <person name="Krajmalnik-Brown R."/>
        </authorList>
    </citation>
    <scope>NUCLEOTIDE SEQUENCE [LARGE SCALE GENOMIC DNA]</scope>
    <source>
        <strain evidence="5 6">R5-392</strain>
    </source>
</reference>
<protein>
    <recommendedName>
        <fullName evidence="4">HTH araC/xylS-type domain-containing protein</fullName>
    </recommendedName>
</protein>
<dbReference type="PANTHER" id="PTHR46796">
    <property type="entry name" value="HTH-TYPE TRANSCRIPTIONAL ACTIVATOR RHAS-RELATED"/>
    <property type="match status" value="1"/>
</dbReference>
<gene>
    <name evidence="5" type="ORF">CXZ10_07600</name>
</gene>
<evidence type="ECO:0000313" key="6">
    <source>
        <dbReference type="Proteomes" id="UP000233491"/>
    </source>
</evidence>
<dbReference type="InterPro" id="IPR009057">
    <property type="entry name" value="Homeodomain-like_sf"/>
</dbReference>
<evidence type="ECO:0000256" key="3">
    <source>
        <dbReference type="ARBA" id="ARBA00023163"/>
    </source>
</evidence>
<dbReference type="InterPro" id="IPR018060">
    <property type="entry name" value="HTH_AraC"/>
</dbReference>
<dbReference type="SMART" id="SM00342">
    <property type="entry name" value="HTH_ARAC"/>
    <property type="match status" value="1"/>
</dbReference>
<evidence type="ECO:0000259" key="4">
    <source>
        <dbReference type="PROSITE" id="PS01124"/>
    </source>
</evidence>
<dbReference type="AlphaFoldDB" id="A0A1I4UWD8"/>
<dbReference type="EMBL" id="PJNW01000004">
    <property type="protein sequence ID" value="PKR89755.1"/>
    <property type="molecule type" value="Genomic_DNA"/>
</dbReference>
<keyword evidence="6" id="KW-1185">Reference proteome</keyword>
<dbReference type="InterPro" id="IPR050204">
    <property type="entry name" value="AraC_XylS_family_regulators"/>
</dbReference>